<reference evidence="1 2" key="1">
    <citation type="submission" date="2019-10" db="EMBL/GenBank/DDBJ databases">
        <authorList>
            <person name="Karimi E."/>
        </authorList>
    </citation>
    <scope>NUCLEOTIDE SEQUENCE [LARGE SCALE GENOMIC DNA]</scope>
    <source>
        <strain evidence="1">Sphingobacterium sp. 8BC</strain>
    </source>
</reference>
<evidence type="ECO:0000313" key="1">
    <source>
        <dbReference type="EMBL" id="VXC46027.1"/>
    </source>
</evidence>
<organism evidence="1 2">
    <name type="scientific">Sphingobacterium multivorum</name>
    <dbReference type="NCBI Taxonomy" id="28454"/>
    <lineage>
        <taxon>Bacteria</taxon>
        <taxon>Pseudomonadati</taxon>
        <taxon>Bacteroidota</taxon>
        <taxon>Sphingobacteriia</taxon>
        <taxon>Sphingobacteriales</taxon>
        <taxon>Sphingobacteriaceae</taxon>
        <taxon>Sphingobacterium</taxon>
    </lineage>
</organism>
<protein>
    <submittedName>
        <fullName evidence="1">Uncharacterized protein</fullName>
    </submittedName>
</protein>
<dbReference type="AlphaFoldDB" id="A0A653YW28"/>
<dbReference type="Proteomes" id="UP000432350">
    <property type="component" value="Unassembled WGS sequence"/>
</dbReference>
<gene>
    <name evidence="1" type="ORF">SPHINGO8BC_110294</name>
</gene>
<accession>A0A653YW28</accession>
<dbReference type="EMBL" id="CABWMV010000003">
    <property type="protein sequence ID" value="VXC46027.1"/>
    <property type="molecule type" value="Genomic_DNA"/>
</dbReference>
<evidence type="ECO:0000313" key="2">
    <source>
        <dbReference type="Proteomes" id="UP000432350"/>
    </source>
</evidence>
<sequence length="49" mass="5905">MSPDIFLLADKIDGFPLMNAPYRYRKNKDWSKLNHINFLTFNNQIRSIF</sequence>
<proteinExistence type="predicted"/>
<name>A0A653YW28_SPHMU</name>